<dbReference type="InterPro" id="IPR057938">
    <property type="entry name" value="TreTu_C"/>
</dbReference>
<dbReference type="RefSeq" id="WP_178976777.1">
    <property type="nucleotide sequence ID" value="NZ_CP110230.1"/>
</dbReference>
<proteinExistence type="predicted"/>
<dbReference type="EMBL" id="CP110230">
    <property type="protein sequence ID" value="UZD40662.1"/>
    <property type="molecule type" value="Genomic_DNA"/>
</dbReference>
<feature type="domain" description="TreTu toxin C-terminal" evidence="1">
    <location>
        <begin position="91"/>
        <end position="187"/>
    </location>
</feature>
<sequence length="194" mass="20997">MNMTAMSEGNYLEKVIYGVINDLYTPVQFLMGRSVNCEFANMRNLNGTSKTTQEAAIGFASSAFLVFDIAYRGIVTGLEMTRAAIPMATEMTTVGRWMSRAEYDIMLKTGRVVEGAGGQTFVATGGSGAFNAAPKGSVYVEFQVPTNSLLQGGKSNWFKLIGPNASKSQRFLLEKQGGQILPEAKNITPVLKVK</sequence>
<evidence type="ECO:0000313" key="3">
    <source>
        <dbReference type="Proteomes" id="UP001163262"/>
    </source>
</evidence>
<dbReference type="Pfam" id="PF24691">
    <property type="entry name" value="TreTu_C"/>
    <property type="match status" value="1"/>
</dbReference>
<protein>
    <recommendedName>
        <fullName evidence="1">TreTu toxin C-terminal domain-containing protein</fullName>
    </recommendedName>
</protein>
<organism evidence="2 3">
    <name type="scientific">Capnocytophaga ochracea</name>
    <dbReference type="NCBI Taxonomy" id="1018"/>
    <lineage>
        <taxon>Bacteria</taxon>
        <taxon>Pseudomonadati</taxon>
        <taxon>Bacteroidota</taxon>
        <taxon>Flavobacteriia</taxon>
        <taxon>Flavobacteriales</taxon>
        <taxon>Flavobacteriaceae</taxon>
        <taxon>Capnocytophaga</taxon>
    </lineage>
</organism>
<dbReference type="Proteomes" id="UP001163262">
    <property type="component" value="Chromosome"/>
</dbReference>
<gene>
    <name evidence="2" type="ORF">OL231_10900</name>
</gene>
<name>A0AA46ZSL2_CAPOC</name>
<evidence type="ECO:0000259" key="1">
    <source>
        <dbReference type="Pfam" id="PF24691"/>
    </source>
</evidence>
<reference evidence="2" key="1">
    <citation type="submission" date="2022-10" db="EMBL/GenBank/DDBJ databases">
        <title>Complete genome sequence of Capnocytophaga ochracea KCOM 2812 isolated from actinomycosis lesion.</title>
        <authorList>
            <person name="Kook J.-K."/>
            <person name="Park S.-N."/>
            <person name="Lim Y.K."/>
        </authorList>
    </citation>
    <scope>NUCLEOTIDE SEQUENCE</scope>
    <source>
        <strain evidence="2">KCOM 28121</strain>
    </source>
</reference>
<evidence type="ECO:0000313" key="2">
    <source>
        <dbReference type="EMBL" id="UZD40662.1"/>
    </source>
</evidence>
<dbReference type="AlphaFoldDB" id="A0AA46ZSL2"/>
<accession>A0AA46ZSL2</accession>